<evidence type="ECO:0000313" key="8">
    <source>
        <dbReference type="Proteomes" id="UP000002222"/>
    </source>
</evidence>
<dbReference type="InterPro" id="IPR029151">
    <property type="entry name" value="Sensor-like_sf"/>
</dbReference>
<dbReference type="PROSITE" id="PS50111">
    <property type="entry name" value="CHEMOTAXIS_TRANSDUC_2"/>
    <property type="match status" value="1"/>
</dbReference>
<evidence type="ECO:0000256" key="3">
    <source>
        <dbReference type="PROSITE-ProRule" id="PRU00284"/>
    </source>
</evidence>
<dbReference type="Gene3D" id="6.10.340.10">
    <property type="match status" value="1"/>
</dbReference>
<dbReference type="Proteomes" id="UP000002222">
    <property type="component" value="Chromosome"/>
</dbReference>
<evidence type="ECO:0000256" key="2">
    <source>
        <dbReference type="ARBA" id="ARBA00029447"/>
    </source>
</evidence>
<reference evidence="8" key="1">
    <citation type="submission" date="2009-11" db="EMBL/GenBank/DDBJ databases">
        <title>The complete genome of Sulfurospirillum deleyianum DSM 6946.</title>
        <authorList>
            <consortium name="US DOE Joint Genome Institute (JGI-PGF)"/>
            <person name="Lucas S."/>
            <person name="Copeland A."/>
            <person name="Lapidus A."/>
            <person name="Glavina del Rio T."/>
            <person name="Dalin E."/>
            <person name="Tice H."/>
            <person name="Bruce D."/>
            <person name="Goodwin L."/>
            <person name="Pitluck S."/>
            <person name="Kyrpides N."/>
            <person name="Mavromatis K."/>
            <person name="Ivanova N."/>
            <person name="Ovchinnikova G."/>
            <person name="Munk A.C."/>
            <person name="Lu M."/>
            <person name="Brettin T."/>
            <person name="Detter J.C."/>
            <person name="Han C."/>
            <person name="Tapia R."/>
            <person name="Larimer F."/>
            <person name="Land M."/>
            <person name="Hauser L."/>
            <person name="Markowitz V."/>
            <person name="Cheng J.F."/>
            <person name="Hugenholtz P."/>
            <person name="Woyke T."/>
            <person name="Wu D."/>
            <person name="Aumann P."/>
            <person name="Schneider S."/>
            <person name="Lang E."/>
            <person name="Spring S."/>
            <person name="Klenk H.P."/>
            <person name="Eisen J.A."/>
        </authorList>
    </citation>
    <scope>NUCLEOTIDE SEQUENCE [LARGE SCALE GENOMIC DNA]</scope>
    <source>
        <strain evidence="8">ATCC 51133 / DSM 6946 / 5175</strain>
    </source>
</reference>
<dbReference type="SMART" id="SM00283">
    <property type="entry name" value="MA"/>
    <property type="match status" value="1"/>
</dbReference>
<evidence type="ECO:0000259" key="5">
    <source>
        <dbReference type="PROSITE" id="PS50111"/>
    </source>
</evidence>
<dbReference type="SUPFAM" id="SSF103190">
    <property type="entry name" value="Sensory domain-like"/>
    <property type="match status" value="1"/>
</dbReference>
<keyword evidence="8" id="KW-1185">Reference proteome</keyword>
<comment type="similarity">
    <text evidence="2">Belongs to the methyl-accepting chemotaxis (MCP) protein family.</text>
</comment>
<dbReference type="Pfam" id="PF00672">
    <property type="entry name" value="HAMP"/>
    <property type="match status" value="1"/>
</dbReference>
<sequence length="650" mass="71988">MQQWSISQKIYIPLFGSIFIGFILVLLFSYLSIRSIEKDVYENEKESLSIYLDNQLESQYDIALTSAINIASNYYVLEALSHQDRTIAAKGLKELMQTYQSKTDYKEAQIHIHTHDVKSFLREWMPKKFGDDLSGFRHTILKVKETKQPLKAIEMGVAGMSLRGLAPVLKDGEYLGSVEFINAFDTVVENAKKDLGASVIFLTDKKHLNLSATAKDALLAKDTALSQQKEITNLTLFDDIKSLSLTTLSSPFITDSYFVVRKELLAFNGERIGEVLIAKDLKAVQAMVKEAQYVLVKQLIIMGIITGLIMAMLIVALKKTVITPVKELKTRAENLSSGDGDLTKKMEIKSGDEIGQASESFNRFIDKVRATVSLAKISSSENASVANELSSTALEVGKRAEETSSIVNETHQMSQNMKEELNVSLQKARESESEIAMAHEKLLNAKTHILKMAEQVQSAAHTEIELAHQISQLSQDADQVKSVLTVISDIADQTNLLALNAAIEAARAGEHGRGFAVVADEVRKLAERTQKSLVEINATINVIIQSINDASEHMNENSKSMESLTLIASDVEKNINETTLIMDNATLSSEHTVQDYIKTGKNVDTIVHKIEDINTITLSNTRSMEEVSGATDHLNDLTEKLNNVLGTFRT</sequence>
<accession>D1B421</accession>
<dbReference type="PANTHER" id="PTHR32089">
    <property type="entry name" value="METHYL-ACCEPTING CHEMOTAXIS PROTEIN MCPB"/>
    <property type="match status" value="1"/>
</dbReference>
<dbReference type="InterPro" id="IPR004089">
    <property type="entry name" value="MCPsignal_dom"/>
</dbReference>
<dbReference type="PROSITE" id="PS50885">
    <property type="entry name" value="HAMP"/>
    <property type="match status" value="1"/>
</dbReference>
<dbReference type="HOGENOM" id="CLU_000445_107_19_7"/>
<organism evidence="7 8">
    <name type="scientific">Sulfurospirillum deleyianum (strain ATCC 51133 / DSM 6946 / 5175)</name>
    <dbReference type="NCBI Taxonomy" id="525898"/>
    <lineage>
        <taxon>Bacteria</taxon>
        <taxon>Pseudomonadati</taxon>
        <taxon>Campylobacterota</taxon>
        <taxon>Epsilonproteobacteria</taxon>
        <taxon>Campylobacterales</taxon>
        <taxon>Sulfurospirillaceae</taxon>
        <taxon>Sulfurospirillum</taxon>
    </lineage>
</organism>
<dbReference type="GO" id="GO:0007165">
    <property type="term" value="P:signal transduction"/>
    <property type="evidence" value="ECO:0007669"/>
    <property type="project" value="UniProtKB-KW"/>
</dbReference>
<dbReference type="GO" id="GO:0016020">
    <property type="term" value="C:membrane"/>
    <property type="evidence" value="ECO:0007669"/>
    <property type="project" value="InterPro"/>
</dbReference>
<name>D1B421_SULD5</name>
<keyword evidence="1 3" id="KW-0807">Transducer</keyword>
<keyword evidence="4" id="KW-0472">Membrane</keyword>
<dbReference type="Pfam" id="PF14827">
    <property type="entry name" value="dCache_3"/>
    <property type="match status" value="1"/>
</dbReference>
<evidence type="ECO:0000259" key="6">
    <source>
        <dbReference type="PROSITE" id="PS50885"/>
    </source>
</evidence>
<proteinExistence type="inferred from homology"/>
<reference evidence="7 8" key="2">
    <citation type="journal article" date="2010" name="Stand. Genomic Sci.">
        <title>Complete genome sequence of Sulfurospirillum deleyianum type strain (5175).</title>
        <authorList>
            <person name="Sikorski J."/>
            <person name="Lapidus A."/>
            <person name="Copeland A."/>
            <person name="Glavina Del Rio T."/>
            <person name="Nolan M."/>
            <person name="Lucas S."/>
            <person name="Chen F."/>
            <person name="Tice H."/>
            <person name="Cheng J.F."/>
            <person name="Saunders E."/>
            <person name="Bruce D."/>
            <person name="Goodwin L."/>
            <person name="Pitluck S."/>
            <person name="Ovchinnikova G."/>
            <person name="Pati A."/>
            <person name="Ivanova N."/>
            <person name="Mavromatis K."/>
            <person name="Chen A."/>
            <person name="Palaniappan K."/>
            <person name="Chain P."/>
            <person name="Land M."/>
            <person name="Hauser L."/>
            <person name="Chang Y.J."/>
            <person name="Jeffries C.D."/>
            <person name="Brettin T."/>
            <person name="Detter J.C."/>
            <person name="Han C."/>
            <person name="Rohde M."/>
            <person name="Lang E."/>
            <person name="Spring S."/>
            <person name="Goker M."/>
            <person name="Bristow J."/>
            <person name="Eisen J.A."/>
            <person name="Markowitz V."/>
            <person name="Hugenholtz P."/>
            <person name="Kyrpides N.C."/>
            <person name="Klenk H.P."/>
        </authorList>
    </citation>
    <scope>NUCLEOTIDE SEQUENCE [LARGE SCALE GENOMIC DNA]</scope>
    <source>
        <strain evidence="8">ATCC 51133 / DSM 6946 / 5175</strain>
    </source>
</reference>
<dbReference type="EMBL" id="CP001816">
    <property type="protein sequence ID" value="ACZ12841.1"/>
    <property type="molecule type" value="Genomic_DNA"/>
</dbReference>
<evidence type="ECO:0000256" key="1">
    <source>
        <dbReference type="ARBA" id="ARBA00023224"/>
    </source>
</evidence>
<feature type="transmembrane region" description="Helical" evidence="4">
    <location>
        <begin position="12"/>
        <end position="33"/>
    </location>
</feature>
<dbReference type="KEGG" id="sdl:Sdel_1826"/>
<keyword evidence="4" id="KW-0812">Transmembrane</keyword>
<evidence type="ECO:0000256" key="4">
    <source>
        <dbReference type="SAM" id="Phobius"/>
    </source>
</evidence>
<dbReference type="Pfam" id="PF00015">
    <property type="entry name" value="MCPsignal"/>
    <property type="match status" value="1"/>
</dbReference>
<dbReference type="eggNOG" id="COG0840">
    <property type="taxonomic scope" value="Bacteria"/>
</dbReference>
<dbReference type="AlphaFoldDB" id="D1B421"/>
<feature type="transmembrane region" description="Helical" evidence="4">
    <location>
        <begin position="299"/>
        <end position="317"/>
    </location>
</feature>
<keyword evidence="4" id="KW-1133">Transmembrane helix</keyword>
<dbReference type="InterPro" id="IPR029150">
    <property type="entry name" value="dCache_3"/>
</dbReference>
<dbReference type="InterPro" id="IPR003660">
    <property type="entry name" value="HAMP_dom"/>
</dbReference>
<dbReference type="RefSeq" id="WP_012857591.1">
    <property type="nucleotide sequence ID" value="NC_013512.1"/>
</dbReference>
<dbReference type="SMART" id="SM00304">
    <property type="entry name" value="HAMP"/>
    <property type="match status" value="1"/>
</dbReference>
<evidence type="ECO:0000313" key="7">
    <source>
        <dbReference type="EMBL" id="ACZ12841.1"/>
    </source>
</evidence>
<protein>
    <submittedName>
        <fullName evidence="7">Chemotaxis sensory transducer</fullName>
    </submittedName>
</protein>
<dbReference type="OrthoDB" id="9781638at2"/>
<feature type="domain" description="HAMP" evidence="6">
    <location>
        <begin position="319"/>
        <end position="373"/>
    </location>
</feature>
<feature type="domain" description="Methyl-accepting transducer" evidence="5">
    <location>
        <begin position="378"/>
        <end position="635"/>
    </location>
</feature>
<dbReference type="Gene3D" id="1.10.287.950">
    <property type="entry name" value="Methyl-accepting chemotaxis protein"/>
    <property type="match status" value="1"/>
</dbReference>
<dbReference type="SUPFAM" id="SSF58104">
    <property type="entry name" value="Methyl-accepting chemotaxis protein (MCP) signaling domain"/>
    <property type="match status" value="1"/>
</dbReference>
<gene>
    <name evidence="7" type="ordered locus">Sdel_1826</name>
</gene>
<dbReference type="CDD" id="cd06225">
    <property type="entry name" value="HAMP"/>
    <property type="match status" value="1"/>
</dbReference>
<dbReference type="PANTHER" id="PTHR32089:SF114">
    <property type="entry name" value="METHYL-ACCEPTING CHEMOTAXIS PROTEIN MCPB"/>
    <property type="match status" value="1"/>
</dbReference>
<dbReference type="STRING" id="525898.Sdel_1826"/>